<feature type="domain" description="Enoyl reductase (ER)" evidence="3">
    <location>
        <begin position="11"/>
        <end position="322"/>
    </location>
</feature>
<dbReference type="CDD" id="cd05286">
    <property type="entry name" value="QOR2"/>
    <property type="match status" value="1"/>
</dbReference>
<dbReference type="GO" id="GO:0035925">
    <property type="term" value="F:mRNA 3'-UTR AU-rich region binding"/>
    <property type="evidence" value="ECO:0007669"/>
    <property type="project" value="TreeGrafter"/>
</dbReference>
<keyword evidence="2" id="KW-0560">Oxidoreductase</keyword>
<evidence type="ECO:0000313" key="5">
    <source>
        <dbReference type="Proteomes" id="UP000070186"/>
    </source>
</evidence>
<dbReference type="GO" id="GO:0005829">
    <property type="term" value="C:cytosol"/>
    <property type="evidence" value="ECO:0007669"/>
    <property type="project" value="TreeGrafter"/>
</dbReference>
<protein>
    <submittedName>
        <fullName evidence="4">Quinone oxidoreductase</fullName>
    </submittedName>
</protein>
<dbReference type="SUPFAM" id="SSF51735">
    <property type="entry name" value="NAD(P)-binding Rossmann-fold domains"/>
    <property type="match status" value="1"/>
</dbReference>
<dbReference type="GO" id="GO:0008270">
    <property type="term" value="F:zinc ion binding"/>
    <property type="evidence" value="ECO:0007669"/>
    <property type="project" value="InterPro"/>
</dbReference>
<dbReference type="PANTHER" id="PTHR48106:SF13">
    <property type="entry name" value="QUINONE OXIDOREDUCTASE-RELATED"/>
    <property type="match status" value="1"/>
</dbReference>
<comment type="caution">
    <text evidence="4">The sequence shown here is derived from an EMBL/GenBank/DDBJ whole genome shotgun (WGS) entry which is preliminary data.</text>
</comment>
<gene>
    <name evidence="4" type="ORF">AT959_04525</name>
</gene>
<dbReference type="InterPro" id="IPR020843">
    <property type="entry name" value="ER"/>
</dbReference>
<keyword evidence="5" id="KW-1185">Reference proteome</keyword>
<dbReference type="GO" id="GO:0070402">
    <property type="term" value="F:NADPH binding"/>
    <property type="evidence" value="ECO:0007669"/>
    <property type="project" value="TreeGrafter"/>
</dbReference>
<dbReference type="RefSeq" id="WP_066881708.1">
    <property type="nucleotide sequence ID" value="NZ_LODL01000010.1"/>
</dbReference>
<accession>A0A133XLY1</accession>
<name>A0A133XLY1_9RHOO</name>
<dbReference type="Proteomes" id="UP000070186">
    <property type="component" value="Unassembled WGS sequence"/>
</dbReference>
<dbReference type="PANTHER" id="PTHR48106">
    <property type="entry name" value="QUINONE OXIDOREDUCTASE PIG3-RELATED"/>
    <property type="match status" value="1"/>
</dbReference>
<dbReference type="NCBIfam" id="NF008024">
    <property type="entry name" value="PRK10754.1"/>
    <property type="match status" value="1"/>
</dbReference>
<dbReference type="InterPro" id="IPR047618">
    <property type="entry name" value="QOR-like"/>
</dbReference>
<sequence length="324" mass="34158">MTHAIRIHQTGGPEVLRWEEVELAAPAPGEATVRHHAVGLNFIDTYHRSGLYPLPLPSGLGLEGAGVVAAVGEGVSEVKVGDRVAYAGGPVGAYAEARNIPAHRLLKLPDSIPFETAAAMMLQGLTAAYLLRRTYRVQAGDHVLIHAAAGGVGLIACQWAKVLGATVIGTVGSAAKGELARAHGCDHVINYSNENFTQRVREITGGEGVPVVYDGVGKDTFIGSLDCLRPQGMMVSYGNASGPVPPVDLLLLSQKGSLFITRPTLMGYTAKREDLLALGAELFAVVASGQVRIEVNQRYALKDAAQAQRDLEARQTTGSTILLP</sequence>
<dbReference type="SMART" id="SM00829">
    <property type="entry name" value="PKS_ER"/>
    <property type="match status" value="1"/>
</dbReference>
<dbReference type="Gene3D" id="3.40.50.720">
    <property type="entry name" value="NAD(P)-binding Rossmann-like Domain"/>
    <property type="match status" value="1"/>
</dbReference>
<dbReference type="AlphaFoldDB" id="A0A133XLY1"/>
<dbReference type="Pfam" id="PF08240">
    <property type="entry name" value="ADH_N"/>
    <property type="match status" value="1"/>
</dbReference>
<dbReference type="GO" id="GO:0003960">
    <property type="term" value="F:quinone reductase (NADPH) activity"/>
    <property type="evidence" value="ECO:0007669"/>
    <property type="project" value="InterPro"/>
</dbReference>
<dbReference type="STRING" id="281362.AT959_04525"/>
<organism evidence="4 5">
    <name type="scientific">Dechloromonas denitrificans</name>
    <dbReference type="NCBI Taxonomy" id="281362"/>
    <lineage>
        <taxon>Bacteria</taxon>
        <taxon>Pseudomonadati</taxon>
        <taxon>Pseudomonadota</taxon>
        <taxon>Betaproteobacteria</taxon>
        <taxon>Rhodocyclales</taxon>
        <taxon>Azonexaceae</taxon>
        <taxon>Dechloromonas</taxon>
    </lineage>
</organism>
<dbReference type="InterPro" id="IPR013149">
    <property type="entry name" value="ADH-like_C"/>
</dbReference>
<dbReference type="Pfam" id="PF00107">
    <property type="entry name" value="ADH_zinc_N"/>
    <property type="match status" value="1"/>
</dbReference>
<dbReference type="EMBL" id="LODL01000010">
    <property type="protein sequence ID" value="KXB31934.1"/>
    <property type="molecule type" value="Genomic_DNA"/>
</dbReference>
<evidence type="ECO:0000259" key="3">
    <source>
        <dbReference type="SMART" id="SM00829"/>
    </source>
</evidence>
<reference evidence="4 5" key="1">
    <citation type="submission" date="2015-12" db="EMBL/GenBank/DDBJ databases">
        <title>Nitrous oxide reduction kinetics distinguish bacteria harboring typical versus atypical NosZ.</title>
        <authorList>
            <person name="Yoon S."/>
            <person name="Nissen S."/>
            <person name="Park D."/>
            <person name="Sanford R.A."/>
            <person name="Loeffler F.E."/>
        </authorList>
    </citation>
    <scope>NUCLEOTIDE SEQUENCE [LARGE SCALE GENOMIC DNA]</scope>
    <source>
        <strain evidence="4 5">ATCC BAA-841</strain>
    </source>
</reference>
<evidence type="ECO:0000256" key="2">
    <source>
        <dbReference type="ARBA" id="ARBA00023002"/>
    </source>
</evidence>
<dbReference type="InterPro" id="IPR011032">
    <property type="entry name" value="GroES-like_sf"/>
</dbReference>
<dbReference type="FunFam" id="3.40.50.720:FF:000053">
    <property type="entry name" value="Quinone oxidoreductase 1"/>
    <property type="match status" value="1"/>
</dbReference>
<dbReference type="InterPro" id="IPR002364">
    <property type="entry name" value="Quin_OxRdtase/zeta-crystal_CS"/>
</dbReference>
<evidence type="ECO:0000313" key="4">
    <source>
        <dbReference type="EMBL" id="KXB31934.1"/>
    </source>
</evidence>
<dbReference type="SUPFAM" id="SSF50129">
    <property type="entry name" value="GroES-like"/>
    <property type="match status" value="1"/>
</dbReference>
<dbReference type="InterPro" id="IPR013154">
    <property type="entry name" value="ADH-like_N"/>
</dbReference>
<proteinExistence type="predicted"/>
<dbReference type="InterPro" id="IPR036291">
    <property type="entry name" value="NAD(P)-bd_dom_sf"/>
</dbReference>
<keyword evidence="1" id="KW-0521">NADP</keyword>
<dbReference type="Gene3D" id="3.90.180.10">
    <property type="entry name" value="Medium-chain alcohol dehydrogenases, catalytic domain"/>
    <property type="match status" value="1"/>
</dbReference>
<dbReference type="PROSITE" id="PS01162">
    <property type="entry name" value="QOR_ZETA_CRYSTAL"/>
    <property type="match status" value="1"/>
</dbReference>
<evidence type="ECO:0000256" key="1">
    <source>
        <dbReference type="ARBA" id="ARBA00022857"/>
    </source>
</evidence>